<proteinExistence type="predicted"/>
<reference evidence="1" key="1">
    <citation type="journal article" date="2015" name="Nature">
        <title>Complex archaea that bridge the gap between prokaryotes and eukaryotes.</title>
        <authorList>
            <person name="Spang A."/>
            <person name="Saw J.H."/>
            <person name="Jorgensen S.L."/>
            <person name="Zaremba-Niedzwiedzka K."/>
            <person name="Martijn J."/>
            <person name="Lind A.E."/>
            <person name="van Eijk R."/>
            <person name="Schleper C."/>
            <person name="Guy L."/>
            <person name="Ettema T.J."/>
        </authorList>
    </citation>
    <scope>NUCLEOTIDE SEQUENCE</scope>
</reference>
<accession>A0A0F9T7N9</accession>
<organism evidence="1">
    <name type="scientific">marine sediment metagenome</name>
    <dbReference type="NCBI Taxonomy" id="412755"/>
    <lineage>
        <taxon>unclassified sequences</taxon>
        <taxon>metagenomes</taxon>
        <taxon>ecological metagenomes</taxon>
    </lineage>
</organism>
<comment type="caution">
    <text evidence="1">The sequence shown here is derived from an EMBL/GenBank/DDBJ whole genome shotgun (WGS) entry which is preliminary data.</text>
</comment>
<gene>
    <name evidence="1" type="ORF">LCGC14_0687470</name>
</gene>
<sequence length="133" mass="15534">MQKDEIKEKKSKEIFDGLFEKYDLDEVAYFCNRASDLMWKKRQELHVEKIKSQRKGAILQVGSGSHTISGERVKLLRKNLKYARVKVITGRRYKGMVSDIAYHWLKTELTDLKEARSRSESARSVKKAMSGFF</sequence>
<dbReference type="EMBL" id="LAZR01001417">
    <property type="protein sequence ID" value="KKN44986.1"/>
    <property type="molecule type" value="Genomic_DNA"/>
</dbReference>
<protein>
    <submittedName>
        <fullName evidence="1">Uncharacterized protein</fullName>
    </submittedName>
</protein>
<name>A0A0F9T7N9_9ZZZZ</name>
<dbReference type="AlphaFoldDB" id="A0A0F9T7N9"/>
<evidence type="ECO:0000313" key="1">
    <source>
        <dbReference type="EMBL" id="KKN44986.1"/>
    </source>
</evidence>